<organism evidence="2 3">
    <name type="scientific">Paucibacter sediminis</name>
    <dbReference type="NCBI Taxonomy" id="3019553"/>
    <lineage>
        <taxon>Bacteria</taxon>
        <taxon>Pseudomonadati</taxon>
        <taxon>Pseudomonadota</taxon>
        <taxon>Betaproteobacteria</taxon>
        <taxon>Burkholderiales</taxon>
        <taxon>Sphaerotilaceae</taxon>
        <taxon>Roseateles</taxon>
    </lineage>
</organism>
<dbReference type="GO" id="GO:0004553">
    <property type="term" value="F:hydrolase activity, hydrolyzing O-glycosyl compounds"/>
    <property type="evidence" value="ECO:0007669"/>
    <property type="project" value="InterPro"/>
</dbReference>
<dbReference type="EMBL" id="CP116346">
    <property type="protein sequence ID" value="WIT14243.1"/>
    <property type="molecule type" value="Genomic_DNA"/>
</dbReference>
<dbReference type="CDD" id="cd14256">
    <property type="entry name" value="Dockerin_I"/>
    <property type="match status" value="1"/>
</dbReference>
<dbReference type="Pfam" id="PF00404">
    <property type="entry name" value="Dockerin_1"/>
    <property type="match status" value="1"/>
</dbReference>
<evidence type="ECO:0000313" key="3">
    <source>
        <dbReference type="Proteomes" id="UP001177769"/>
    </source>
</evidence>
<dbReference type="KEGG" id="pais:PFX98_11655"/>
<feature type="chain" id="PRO_5041733127" evidence="1">
    <location>
        <begin position="26"/>
        <end position="592"/>
    </location>
</feature>
<gene>
    <name evidence="2" type="ORF">PFX98_11655</name>
</gene>
<dbReference type="GO" id="GO:0000272">
    <property type="term" value="P:polysaccharide catabolic process"/>
    <property type="evidence" value="ECO:0007669"/>
    <property type="project" value="InterPro"/>
</dbReference>
<keyword evidence="1" id="KW-0732">Signal</keyword>
<dbReference type="PROSITE" id="PS00018">
    <property type="entry name" value="EF_HAND_1"/>
    <property type="match status" value="1"/>
</dbReference>
<keyword evidence="3" id="KW-1185">Reference proteome</keyword>
<evidence type="ECO:0000256" key="1">
    <source>
        <dbReference type="SAM" id="SignalP"/>
    </source>
</evidence>
<accession>A0AA95SNC8</accession>
<dbReference type="Gene3D" id="2.120.10.30">
    <property type="entry name" value="TolB, C-terminal domain"/>
    <property type="match status" value="2"/>
</dbReference>
<evidence type="ECO:0000313" key="2">
    <source>
        <dbReference type="EMBL" id="WIT14243.1"/>
    </source>
</evidence>
<dbReference type="InterPro" id="IPR002105">
    <property type="entry name" value="Dockerin_1_rpt"/>
</dbReference>
<dbReference type="AlphaFoldDB" id="A0AA95SNC8"/>
<feature type="signal peptide" evidence="1">
    <location>
        <begin position="1"/>
        <end position="25"/>
    </location>
</feature>
<dbReference type="Gene3D" id="1.10.1330.10">
    <property type="entry name" value="Dockerin domain"/>
    <property type="match status" value="1"/>
</dbReference>
<dbReference type="SUPFAM" id="SSF101898">
    <property type="entry name" value="NHL repeat"/>
    <property type="match status" value="1"/>
</dbReference>
<dbReference type="Proteomes" id="UP001177769">
    <property type="component" value="Chromosome"/>
</dbReference>
<proteinExistence type="predicted"/>
<dbReference type="InterPro" id="IPR036439">
    <property type="entry name" value="Dockerin_dom_sf"/>
</dbReference>
<dbReference type="RefSeq" id="WP_285235371.1">
    <property type="nucleotide sequence ID" value="NZ_CP116346.1"/>
</dbReference>
<dbReference type="InterPro" id="IPR011042">
    <property type="entry name" value="6-blade_b-propeller_TolB-like"/>
</dbReference>
<reference evidence="2" key="1">
    <citation type="submission" date="2023-01" db="EMBL/GenBank/DDBJ databases">
        <title>Whole genome sequence of Paucibacter sp. S2-9 isolated from pond sediment.</title>
        <authorList>
            <person name="Jung J.Y."/>
        </authorList>
    </citation>
    <scope>NUCLEOTIDE SEQUENCE</scope>
    <source>
        <strain evidence="2">S2-9</strain>
    </source>
</reference>
<name>A0AA95SNC8_9BURK</name>
<protein>
    <submittedName>
        <fullName evidence="2">Dockerin type I repeat-containing protein</fullName>
    </submittedName>
</protein>
<sequence length="592" mass="61907">MRTLRRFGPSPVALALSLMVGPAAAGSWIYTSDADFDKGLATGVNHSAPNSNQLQLNVTGTSFPVLWIANAGEDTLSKVDSTQIGGSPGREVGRYRTWFNSGAYAHDAWNGPAPSRTAVDAAGNAYVLDRWFGGHPTVFKILGSSFIDRNGNGVLDTTTGGAATMLPLVDSNGNGVIDDSEIRDERIAWVRRVPDGSYSGGLTRVNGIGRALCIGTDGNLWVGLYNAYEYYKISAVDGHTIAGPVPSGSPNYGCLIDQNGTLWGASWGSSALIRIANTASNVGPYPLQRISVPQVYGLALRRDAANTTHVIMGGSCNSYVEYVDGAPSYTLPAAINYCSYAVGTDNEGNITVSKTNGGVVKFGPSGNVLWDKGSQVGSSDSRGVIADANNDIWQVHRGSHNMAKYRGSNGDFLGVLPVGYEPYTYSDASGTAALSITTKTGSWTVTQDSGAAATPWASVAWNATLPSGASLLAEVRSADDPALLPGKPFAPALSGATLSGQSGRYMELRLTLNANPQNESPVVYDVTLNSASLVCDVDRDGAINITDINLIRAGIGQTPSASDPRDANGDGKITVNDARTCALKCSKPNCAL</sequence>
<dbReference type="InterPro" id="IPR018247">
    <property type="entry name" value="EF_Hand_1_Ca_BS"/>
</dbReference>